<dbReference type="InterPro" id="IPR052226">
    <property type="entry name" value="UPF0332_toxin"/>
</dbReference>
<comment type="similarity">
    <text evidence="1">Belongs to the UPF0332 family.</text>
</comment>
<proteinExistence type="inferred from homology"/>
<name>A0AA97BAL5_9CYAN</name>
<feature type="domain" description="HEPN" evidence="2">
    <location>
        <begin position="6"/>
        <end position="121"/>
    </location>
</feature>
<accession>A0AA97BAL5</accession>
<evidence type="ECO:0000256" key="1">
    <source>
        <dbReference type="ARBA" id="ARBA00038248"/>
    </source>
</evidence>
<dbReference type="AlphaFoldDB" id="A0AA97BAL5"/>
<dbReference type="InterPro" id="IPR007842">
    <property type="entry name" value="HEPN_dom"/>
</dbReference>
<dbReference type="Gene3D" id="1.20.120.330">
    <property type="entry name" value="Nucleotidyltransferases domain 2"/>
    <property type="match status" value="1"/>
</dbReference>
<evidence type="ECO:0000313" key="3">
    <source>
        <dbReference type="EMBL" id="WOB44725.1"/>
    </source>
</evidence>
<dbReference type="Pfam" id="PF05168">
    <property type="entry name" value="HEPN"/>
    <property type="match status" value="1"/>
</dbReference>
<sequence length="124" mass="13896">MTPEQQALLDKAQRSLEASQNLMEQGFYDFAVSRAYYALFYVAEALLDKEGLSFSSHAAVISAFGQYLARPGKVPLDLHRQLIDAQALRTRADYDIYPNLSKQDAQMLIAQADAFLAIAREVFC</sequence>
<dbReference type="EMBL" id="CP053540">
    <property type="protein sequence ID" value="WOB44725.1"/>
    <property type="molecule type" value="Genomic_DNA"/>
</dbReference>
<dbReference type="PANTHER" id="PTHR36565">
    <property type="entry name" value="UPF0332 PROTEIN TM_1000"/>
    <property type="match status" value="1"/>
</dbReference>
<dbReference type="RefSeq" id="WP_316787920.1">
    <property type="nucleotide sequence ID" value="NZ_CP053540.1"/>
</dbReference>
<gene>
    <name evidence="3" type="ORF">HNI00_17380</name>
</gene>
<dbReference type="KEGG" id="tog:HNI00_17380"/>
<organism evidence="3">
    <name type="scientific">Thermoleptolyngbya oregonensis NK1-22</name>
    <dbReference type="NCBI Taxonomy" id="2547457"/>
    <lineage>
        <taxon>Bacteria</taxon>
        <taxon>Bacillati</taxon>
        <taxon>Cyanobacteriota</taxon>
        <taxon>Cyanophyceae</taxon>
        <taxon>Oculatellales</taxon>
        <taxon>Oculatellaceae</taxon>
        <taxon>Thermoleptolyngbya</taxon>
    </lineage>
</organism>
<protein>
    <submittedName>
        <fullName evidence="3">HEPN domain-containing protein</fullName>
    </submittedName>
</protein>
<reference evidence="3" key="1">
    <citation type="submission" date="2020-05" db="EMBL/GenBank/DDBJ databases">
        <authorList>
            <person name="Zhu T."/>
            <person name="Keshari N."/>
            <person name="Lu X."/>
        </authorList>
    </citation>
    <scope>NUCLEOTIDE SEQUENCE</scope>
    <source>
        <strain evidence="3">NK1-22</strain>
    </source>
</reference>
<evidence type="ECO:0000259" key="2">
    <source>
        <dbReference type="Pfam" id="PF05168"/>
    </source>
</evidence>
<dbReference type="PANTHER" id="PTHR36565:SF1">
    <property type="entry name" value="UPF0332 PROTEIN TM_1000"/>
    <property type="match status" value="1"/>
</dbReference>